<dbReference type="AlphaFoldDB" id="S3D5T1"/>
<accession>S3D5T1</accession>
<evidence type="ECO:0008006" key="5">
    <source>
        <dbReference type="Google" id="ProtNLM"/>
    </source>
</evidence>
<proteinExistence type="predicted"/>
<feature type="transmembrane region" description="Helical" evidence="2">
    <location>
        <begin position="624"/>
        <end position="646"/>
    </location>
</feature>
<feature type="compositionally biased region" description="Polar residues" evidence="1">
    <location>
        <begin position="43"/>
        <end position="66"/>
    </location>
</feature>
<dbReference type="PANTHER" id="PTHR35041">
    <property type="entry name" value="MEDIATOR OF RNA POLYMERASE II TRANSCRIPTION SUBUNIT 1"/>
    <property type="match status" value="1"/>
</dbReference>
<feature type="transmembrane region" description="Helical" evidence="2">
    <location>
        <begin position="192"/>
        <end position="216"/>
    </location>
</feature>
<evidence type="ECO:0000313" key="4">
    <source>
        <dbReference type="Proteomes" id="UP000016923"/>
    </source>
</evidence>
<dbReference type="eggNOG" id="ENOG502S233">
    <property type="taxonomic scope" value="Eukaryota"/>
</dbReference>
<evidence type="ECO:0000256" key="2">
    <source>
        <dbReference type="SAM" id="Phobius"/>
    </source>
</evidence>
<dbReference type="OMA" id="CPELWNS"/>
<reference evidence="3 4" key="1">
    <citation type="journal article" date="2013" name="BMC Genomics">
        <title>The genome and transcriptome of the pine saprophyte Ophiostoma piceae, and a comparison with the bark beetle-associated pine pathogen Grosmannia clavigera.</title>
        <authorList>
            <person name="Haridas S."/>
            <person name="Wang Y."/>
            <person name="Lim L."/>
            <person name="Massoumi Alamouti S."/>
            <person name="Jackman S."/>
            <person name="Docking R."/>
            <person name="Robertson G."/>
            <person name="Birol I."/>
            <person name="Bohlmann J."/>
            <person name="Breuil C."/>
        </authorList>
    </citation>
    <scope>NUCLEOTIDE SEQUENCE [LARGE SCALE GENOMIC DNA]</scope>
    <source>
        <strain evidence="3 4">UAMH 11346</strain>
    </source>
</reference>
<sequence length="731" mass="79853">MASCSEIGTELPTLEHHSTFPRPPLDERHKYAQTGYESVRSTHASSIYNNSNKSSDKSTLINNPNGENAPERRPLIHWRYPALTLLLFVAGILLAVGHDIYYGKLDGQRADLGGSTTNTTNPSNIFASLVGDSVSQQIWANRIGTGLAFLCKTALSIVVGLVGAQQIWYTLRQKDASIYRIDGMFQLIENPLALLNWGLLWHAKLLSVLALVSWLLPLASIVTPSTLSVQSRPQLTTVEMTAPGLNFSDSMSWISTEAAGYVTGANFDISTLFSNLYSSVSFVPMKSAPFANSSYGQTLYGPSYKCLSLNEALAADITPSWTIANPKGEANTTYKTFEDAFYGELGVPRVHDVTMTNSLSYNNLIYNAVSPGYMFNTILISAGGTNALWDAQGKNNDTFVNTTTLKEWSITETAKYYSGPYGSNLVCQLYNTSFDVTFKFENGVQSIIEQEIKYLEPQAWNAQAGTNTFLGPCSGVNTSFPLLSESDPWSFTSRGNCNQTSATYYVMHLLFTYLLTADLSVGADGSVVMENQATIPLLQSPFIHCPDFYNSSQFRGSEISTSGQINPSRCRNGTLASAIEDMSRNFTYSLLAFDGWGNYSNIDSVLVTYSESHLFFTYARGTLWAVYGAAIGATLLTLFVGVRALLHNGVVSSTSFSSILLTTRNPQLHDKLIQGAGAEACHPMTSYTRSLGAQPIDRDIGELRLRFGYIDNGSGAPQAGFGVEDTVQPFR</sequence>
<dbReference type="PANTHER" id="PTHR35041:SF6">
    <property type="entry name" value="FORMYLMETHIONINE DEFORMYLASE-LIKE PROTEIN-RELATED"/>
    <property type="match status" value="1"/>
</dbReference>
<dbReference type="VEuPathDB" id="FungiDB:F503_04327"/>
<dbReference type="EMBL" id="KE148148">
    <property type="protein sequence ID" value="EPE08740.1"/>
    <property type="molecule type" value="Genomic_DNA"/>
</dbReference>
<dbReference type="STRING" id="1262450.S3D5T1"/>
<feature type="region of interest" description="Disordered" evidence="1">
    <location>
        <begin position="43"/>
        <end position="68"/>
    </location>
</feature>
<dbReference type="Proteomes" id="UP000016923">
    <property type="component" value="Unassembled WGS sequence"/>
</dbReference>
<dbReference type="HOGENOM" id="CLU_008809_1_2_1"/>
<gene>
    <name evidence="3" type="ORF">F503_04327</name>
</gene>
<feature type="transmembrane region" description="Helical" evidence="2">
    <location>
        <begin position="147"/>
        <end position="171"/>
    </location>
</feature>
<keyword evidence="2" id="KW-0472">Membrane</keyword>
<evidence type="ECO:0000313" key="3">
    <source>
        <dbReference type="EMBL" id="EPE08740.1"/>
    </source>
</evidence>
<protein>
    <recommendedName>
        <fullName evidence="5">Formylmethionine deformylase-like protein</fullName>
    </recommendedName>
</protein>
<dbReference type="OrthoDB" id="5322539at2759"/>
<organism evidence="3 4">
    <name type="scientific">Ophiostoma piceae (strain UAMH 11346)</name>
    <name type="common">Sap stain fungus</name>
    <dbReference type="NCBI Taxonomy" id="1262450"/>
    <lineage>
        <taxon>Eukaryota</taxon>
        <taxon>Fungi</taxon>
        <taxon>Dikarya</taxon>
        <taxon>Ascomycota</taxon>
        <taxon>Pezizomycotina</taxon>
        <taxon>Sordariomycetes</taxon>
        <taxon>Sordariomycetidae</taxon>
        <taxon>Ophiostomatales</taxon>
        <taxon>Ophiostomataceae</taxon>
        <taxon>Ophiostoma</taxon>
    </lineage>
</organism>
<keyword evidence="4" id="KW-1185">Reference proteome</keyword>
<keyword evidence="2" id="KW-0812">Transmembrane</keyword>
<feature type="transmembrane region" description="Helical" evidence="2">
    <location>
        <begin position="82"/>
        <end position="102"/>
    </location>
</feature>
<name>S3D5T1_OPHP1</name>
<evidence type="ECO:0000256" key="1">
    <source>
        <dbReference type="SAM" id="MobiDB-lite"/>
    </source>
</evidence>
<keyword evidence="2" id="KW-1133">Transmembrane helix</keyword>